<evidence type="ECO:0008006" key="3">
    <source>
        <dbReference type="Google" id="ProtNLM"/>
    </source>
</evidence>
<evidence type="ECO:0000313" key="1">
    <source>
        <dbReference type="EMBL" id="KAF5573864.1"/>
    </source>
</evidence>
<dbReference type="Gene3D" id="3.40.50.300">
    <property type="entry name" value="P-loop containing nucleotide triphosphate hydrolases"/>
    <property type="match status" value="1"/>
</dbReference>
<reference evidence="1 2" key="1">
    <citation type="submission" date="2020-05" db="EMBL/GenBank/DDBJ databases">
        <title>Identification and distribution of gene clusters putatively required for synthesis of sphingolipid metabolism inhibitors in phylogenetically diverse species of the filamentous fungus Fusarium.</title>
        <authorList>
            <person name="Kim H.-S."/>
            <person name="Busman M."/>
            <person name="Brown D.W."/>
            <person name="Divon H."/>
            <person name="Uhlig S."/>
            <person name="Proctor R.H."/>
        </authorList>
    </citation>
    <scope>NUCLEOTIDE SEQUENCE [LARGE SCALE GENOMIC DNA]</scope>
    <source>
        <strain evidence="1 2">NRRL 36939</strain>
    </source>
</reference>
<dbReference type="InterPro" id="IPR027417">
    <property type="entry name" value="P-loop_NTPase"/>
</dbReference>
<sequence length="787" mass="87723">MSYESRMKPCTLLFGDTGKVIARTPSLGLRTKIEARVGTANPPCANPYFGFTLTFPRDPGQVASEKEGKGVCFAYDPITDKPVLSDFTITVKFPRGKTSCTHLPVPAEIQHKFPEVQEWQGFTYLVVKLNESSNPTIEGYRKEYFNSPDPKLQAWVNYHGRIDDVSFLEVLHQRAFSFVVELPIDSYQEIMGDHNLPGPFTYGYAYQPVNAQQMKTLVDENKGGAFSASYSFDDDDAHVIAINQSVIQDTLWVHREAERIAEEQLLAYFVSPNGPVPPGTAAYLVPRLTANPLVKVKIYNVVTPGHTGPALWTGRIMERDNLAPELRAHLAKDQDFIIRVLTASVPRIDNVVSLVFDAGMAEVERKVKNMRIFKPNHPPTNRQAWGLALDKAGNILDPRTLSADQVKLYFKVLTQTMAHKAVLRGTGFYEVLSQKWTGLSIGALPSMCYRLYDDRYLMQCITEEAGYHDLQRFREYLLGRELNIGIIIGPPGSGTTTLGAAAALAMQVQLGQILCSGPSHEAIDIFADRLDQRARAVAARYNTVLPAGDDKRCHHRMVVRMYKPGDELNAVAQLVKNPEDLDWTARRGEFVERSHWKLHLSLAYWFLVVMRSSAVPPLDEDSKPGLVKLQAEIDTRPDLLHLRQWVTGQMDSAKYAATAGALSNINQVLWKILCQADFLCVYPSDTETSPIPEWKSTVARGLVVDEAGSTNHYISEPSGLLRTLGNSLLPCFLFGDPDQKPVVLTTDEADGDGNLYNRFAADGAVSPLKYLMATGIPVFRLEDSTRR</sequence>
<dbReference type="OrthoDB" id="6513042at2759"/>
<gene>
    <name evidence="1" type="ORF">FPCIR_13813</name>
</gene>
<dbReference type="AlphaFoldDB" id="A0A8H5NQ39"/>
<dbReference type="SUPFAM" id="SSF52540">
    <property type="entry name" value="P-loop containing nucleoside triphosphate hydrolases"/>
    <property type="match status" value="1"/>
</dbReference>
<name>A0A8H5NQ39_9HYPO</name>
<comment type="caution">
    <text evidence="1">The sequence shown here is derived from an EMBL/GenBank/DDBJ whole genome shotgun (WGS) entry which is preliminary data.</text>
</comment>
<protein>
    <recommendedName>
        <fullName evidence="3">DNA helicase</fullName>
    </recommendedName>
</protein>
<accession>A0A8H5NQ39</accession>
<evidence type="ECO:0000313" key="2">
    <source>
        <dbReference type="Proteomes" id="UP000546213"/>
    </source>
</evidence>
<organism evidence="1 2">
    <name type="scientific">Fusarium pseudocircinatum</name>
    <dbReference type="NCBI Taxonomy" id="56676"/>
    <lineage>
        <taxon>Eukaryota</taxon>
        <taxon>Fungi</taxon>
        <taxon>Dikarya</taxon>
        <taxon>Ascomycota</taxon>
        <taxon>Pezizomycotina</taxon>
        <taxon>Sordariomycetes</taxon>
        <taxon>Hypocreomycetidae</taxon>
        <taxon>Hypocreales</taxon>
        <taxon>Nectriaceae</taxon>
        <taxon>Fusarium</taxon>
        <taxon>Fusarium fujikuroi species complex</taxon>
    </lineage>
</organism>
<dbReference type="Proteomes" id="UP000546213">
    <property type="component" value="Unassembled WGS sequence"/>
</dbReference>
<keyword evidence="2" id="KW-1185">Reference proteome</keyword>
<dbReference type="EMBL" id="JAAOAS010000565">
    <property type="protein sequence ID" value="KAF5573864.1"/>
    <property type="molecule type" value="Genomic_DNA"/>
</dbReference>
<proteinExistence type="predicted"/>